<feature type="domain" description="N-terminal" evidence="1">
    <location>
        <begin position="11"/>
        <end position="117"/>
    </location>
</feature>
<accession>A0ABU3NXF0</accession>
<reference evidence="3 4" key="1">
    <citation type="submission" date="2023-07" db="EMBL/GenBank/DDBJ databases">
        <title>The novel representative of Negativicutes class, Anaeroselena agilis gen. nov. sp. nov.</title>
        <authorList>
            <person name="Prokofeva M.I."/>
            <person name="Elcheninov A.G."/>
            <person name="Klyukina A."/>
            <person name="Kublanov I.V."/>
            <person name="Frolov E.N."/>
            <person name="Podosokorskaya O.A."/>
        </authorList>
    </citation>
    <scope>NUCLEOTIDE SEQUENCE [LARGE SCALE GENOMIC DNA]</scope>
    <source>
        <strain evidence="3 4">4137-cl</strain>
    </source>
</reference>
<keyword evidence="4" id="KW-1185">Reference proteome</keyword>
<evidence type="ECO:0000313" key="4">
    <source>
        <dbReference type="Proteomes" id="UP001254848"/>
    </source>
</evidence>
<organism evidence="3 4">
    <name type="scientific">Anaeroselena agilis</name>
    <dbReference type="NCBI Taxonomy" id="3063788"/>
    <lineage>
        <taxon>Bacteria</taxon>
        <taxon>Bacillati</taxon>
        <taxon>Bacillota</taxon>
        <taxon>Negativicutes</taxon>
        <taxon>Acetonemataceae</taxon>
        <taxon>Anaeroselena</taxon>
    </lineage>
</organism>
<feature type="domain" description="Polyvalent protein metallopeptidase" evidence="2">
    <location>
        <begin position="153"/>
        <end position="274"/>
    </location>
</feature>
<gene>
    <name evidence="3" type="ORF">Q4T40_06680</name>
</gene>
<dbReference type="Proteomes" id="UP001254848">
    <property type="component" value="Unassembled WGS sequence"/>
</dbReference>
<name>A0ABU3NXF0_9FIRM</name>
<dbReference type="InterPro" id="IPR017113">
    <property type="entry name" value="Antirestriction_ArdC"/>
</dbReference>
<comment type="caution">
    <text evidence="3">The sequence shown here is derived from an EMBL/GenBank/DDBJ whole genome shotgun (WGS) entry which is preliminary data.</text>
</comment>
<dbReference type="Pfam" id="PF08401">
    <property type="entry name" value="ArdcN"/>
    <property type="match status" value="1"/>
</dbReference>
<dbReference type="PIRSF" id="PIRSF037112">
    <property type="entry name" value="Antirestriction_ArdC"/>
    <property type="match status" value="1"/>
</dbReference>
<evidence type="ECO:0000259" key="2">
    <source>
        <dbReference type="Pfam" id="PF18818"/>
    </source>
</evidence>
<dbReference type="InterPro" id="IPR041459">
    <property type="entry name" value="MPTase-PolyVal"/>
</dbReference>
<evidence type="ECO:0000313" key="3">
    <source>
        <dbReference type="EMBL" id="MDT8900918.1"/>
    </source>
</evidence>
<dbReference type="RefSeq" id="WP_413779450.1">
    <property type="nucleotide sequence ID" value="NZ_JAUOZS010000001.1"/>
</dbReference>
<proteinExistence type="predicted"/>
<evidence type="ECO:0000259" key="1">
    <source>
        <dbReference type="Pfam" id="PF08401"/>
    </source>
</evidence>
<dbReference type="InterPro" id="IPR013610">
    <property type="entry name" value="ArdC_N"/>
</dbReference>
<dbReference type="Pfam" id="PF18818">
    <property type="entry name" value="MPTase-PolyVal"/>
    <property type="match status" value="1"/>
</dbReference>
<sequence length="298" mass="33463">MAVSDKDFVFKMVSDEIQRRMSTNTLPWRKPWSLSGGSHQQAVSWVSGKPYNGINRILLDAGEYATFKAISQAGGRVNKGAKGTTVVYWKIIPRTVTEEDGTQRTVRTPYLRYYTVFNIETQTTGLELRWTGGEVVRNVRPSLIAADVVRLMANKPTIQHGRGDADYSPSLDRVQIASPSNFRNPESYHSTLFHQLVHSTGHAARLNRPTVADNPAFGTDPYSREELVAEIGASMLVAMCGMDFRRTMDNSVAYIQHWLQYLRNDPRAMVLATAQAEKAVRYILSMDALEDDVEISED</sequence>
<protein>
    <submittedName>
        <fullName evidence="3">Zincin-like metallopeptidase domain-containing protein</fullName>
    </submittedName>
</protein>
<dbReference type="EMBL" id="JAUOZS010000001">
    <property type="protein sequence ID" value="MDT8900918.1"/>
    <property type="molecule type" value="Genomic_DNA"/>
</dbReference>